<dbReference type="AlphaFoldDB" id="A0A4R3MLR3"/>
<name>A0A4R3MLR3_9FIRM</name>
<organism evidence="2 3">
    <name type="scientific">Natranaerovirga pectinivora</name>
    <dbReference type="NCBI Taxonomy" id="682400"/>
    <lineage>
        <taxon>Bacteria</taxon>
        <taxon>Bacillati</taxon>
        <taxon>Bacillota</taxon>
        <taxon>Clostridia</taxon>
        <taxon>Lachnospirales</taxon>
        <taxon>Natranaerovirgaceae</taxon>
        <taxon>Natranaerovirga</taxon>
    </lineage>
</organism>
<reference evidence="2 3" key="1">
    <citation type="submission" date="2019-03" db="EMBL/GenBank/DDBJ databases">
        <title>Genomic Encyclopedia of Type Strains, Phase IV (KMG-IV): sequencing the most valuable type-strain genomes for metagenomic binning, comparative biology and taxonomic classification.</title>
        <authorList>
            <person name="Goeker M."/>
        </authorList>
    </citation>
    <scope>NUCLEOTIDE SEQUENCE [LARGE SCALE GENOMIC DNA]</scope>
    <source>
        <strain evidence="2 3">DSM 24629</strain>
    </source>
</reference>
<keyword evidence="3" id="KW-1185">Reference proteome</keyword>
<dbReference type="RefSeq" id="WP_243115075.1">
    <property type="nucleotide sequence ID" value="NZ_SMAL01000003.1"/>
</dbReference>
<feature type="domain" description="Lysozyme inhibitor LprI-like N-terminal" evidence="1">
    <location>
        <begin position="3"/>
        <end position="94"/>
    </location>
</feature>
<dbReference type="PANTHER" id="PTHR39176:SF1">
    <property type="entry name" value="PERIPLASMIC PROTEIN"/>
    <property type="match status" value="1"/>
</dbReference>
<dbReference type="InterPro" id="IPR009739">
    <property type="entry name" value="LprI-like_N"/>
</dbReference>
<evidence type="ECO:0000259" key="1">
    <source>
        <dbReference type="Pfam" id="PF07007"/>
    </source>
</evidence>
<dbReference type="Proteomes" id="UP000294902">
    <property type="component" value="Unassembled WGS sequence"/>
</dbReference>
<dbReference type="Pfam" id="PF07007">
    <property type="entry name" value="LprI"/>
    <property type="match status" value="1"/>
</dbReference>
<dbReference type="Gene3D" id="1.20.1270.180">
    <property type="match status" value="1"/>
</dbReference>
<accession>A0A4R3MLR3</accession>
<dbReference type="EMBL" id="SMAL01000003">
    <property type="protein sequence ID" value="TCT15608.1"/>
    <property type="molecule type" value="Genomic_DNA"/>
</dbReference>
<dbReference type="PANTHER" id="PTHR39176">
    <property type="entry name" value="PERIPLASMIC PROTEIN-RELATED"/>
    <property type="match status" value="1"/>
</dbReference>
<evidence type="ECO:0000313" key="3">
    <source>
        <dbReference type="Proteomes" id="UP000294902"/>
    </source>
</evidence>
<comment type="caution">
    <text evidence="2">The sequence shown here is derived from an EMBL/GenBank/DDBJ whole genome shotgun (WGS) entry which is preliminary data.</text>
</comment>
<gene>
    <name evidence="2" type="ORF">EDC18_103316</name>
</gene>
<sequence>MRKDSDAGITNAMRSYYGISYDMYDEALNEIYSLLKNQLSEETMKELQKEQIKWIEEKETRAYNEAAQYKGGTFEFVAYNVSLYESTKGRCYQLVNEYMTD</sequence>
<protein>
    <submittedName>
        <fullName evidence="2">Uncharacterized protein DUF1311</fullName>
    </submittedName>
</protein>
<proteinExistence type="predicted"/>
<evidence type="ECO:0000313" key="2">
    <source>
        <dbReference type="EMBL" id="TCT15608.1"/>
    </source>
</evidence>